<sequence length="521" mass="56941">MYDIIIAGGTVIDGKRAPRHRGDVGIQGDRIAAIGDLAGADAAQVIDAAGRTVAPGFIDVHNHSDGWFLRKQHLVSKTSQGFTSEVIMADGISYAPVSRQTAHEWLYYMRGLNALRMEDYTGWETLADYMALLDRNNVQNAIMQIPYANVRTLICGWGPGPADDLQMKLIQLQVEQGMEEGACGLSTGLDYAAQCFASTAELAAACLPMAEAQAPYVTHMRYKIGTLAALQEAVEIGRRAGVPVHISHLKAANEADTEAILSYVDQVAVHEVDFSFDVYPYLPGSTLLNYLLPYQIWHDGPLDALPKLRDPAMRAQVDIGLEIYASNLDAIRIAWLPGKENSVYLGMTLAEYVDEVGKSPVDALCDLLIEENLAVLLVFFQGDDRFVEPFLAHKCYMMGTDGVFHEDSVIHPRQYGSAARLLGPCVRKGLFSLEDAVWKLSGAAAARFGLKDRGTIEEGGYADLVVFDQETIQDHATYVEPHRLAGGVSDVFVNGVPVILDSSPVETLQQPLPGRALRFNQ</sequence>
<dbReference type="Gene3D" id="3.20.20.140">
    <property type="entry name" value="Metal-dependent hydrolases"/>
    <property type="match status" value="1"/>
</dbReference>
<feature type="domain" description="Amidohydrolase 3" evidence="1">
    <location>
        <begin position="44"/>
        <end position="252"/>
    </location>
</feature>
<dbReference type="InterPro" id="IPR023100">
    <property type="entry name" value="D-aminoacylase_insert_dom_sf"/>
</dbReference>
<organism evidence="2">
    <name type="scientific">Caldilineaceae bacterium SB0664_bin_27</name>
    <dbReference type="NCBI Taxonomy" id="2605260"/>
    <lineage>
        <taxon>Bacteria</taxon>
        <taxon>Bacillati</taxon>
        <taxon>Chloroflexota</taxon>
        <taxon>Caldilineae</taxon>
        <taxon>Caldilineales</taxon>
        <taxon>Caldilineaceae</taxon>
    </lineage>
</organism>
<dbReference type="Pfam" id="PF07969">
    <property type="entry name" value="Amidohydro_3"/>
    <property type="match status" value="2"/>
</dbReference>
<evidence type="ECO:0000313" key="2">
    <source>
        <dbReference type="EMBL" id="MXY92767.1"/>
    </source>
</evidence>
<proteinExistence type="predicted"/>
<gene>
    <name evidence="2" type="ORF">F4Y42_04870</name>
</gene>
<dbReference type="Gene3D" id="3.30.1490.130">
    <property type="entry name" value="D-aminoacylase. Domain 3"/>
    <property type="match status" value="1"/>
</dbReference>
<name>A0A6B0YQ81_9CHLR</name>
<dbReference type="EMBL" id="VXRG01000041">
    <property type="protein sequence ID" value="MXY92767.1"/>
    <property type="molecule type" value="Genomic_DNA"/>
</dbReference>
<dbReference type="InterPro" id="IPR013108">
    <property type="entry name" value="Amidohydro_3"/>
</dbReference>
<comment type="caution">
    <text evidence="2">The sequence shown here is derived from an EMBL/GenBank/DDBJ whole genome shotgun (WGS) entry which is preliminary data.</text>
</comment>
<dbReference type="InterPro" id="IPR011059">
    <property type="entry name" value="Metal-dep_hydrolase_composite"/>
</dbReference>
<evidence type="ECO:0000259" key="1">
    <source>
        <dbReference type="Pfam" id="PF07969"/>
    </source>
</evidence>
<reference evidence="2" key="1">
    <citation type="submission" date="2019-09" db="EMBL/GenBank/DDBJ databases">
        <title>Characterisation of the sponge microbiome using genome-centric metagenomics.</title>
        <authorList>
            <person name="Engelberts J.P."/>
            <person name="Robbins S.J."/>
            <person name="De Goeij J.M."/>
            <person name="Aranda M."/>
            <person name="Bell S.C."/>
            <person name="Webster N.S."/>
        </authorList>
    </citation>
    <scope>NUCLEOTIDE SEQUENCE</scope>
    <source>
        <strain evidence="2">SB0664_bin_27</strain>
    </source>
</reference>
<keyword evidence="2" id="KW-0378">Hydrolase</keyword>
<dbReference type="GO" id="GO:0016811">
    <property type="term" value="F:hydrolase activity, acting on carbon-nitrogen (but not peptide) bonds, in linear amides"/>
    <property type="evidence" value="ECO:0007669"/>
    <property type="project" value="InterPro"/>
</dbReference>
<dbReference type="Gene3D" id="2.30.40.10">
    <property type="entry name" value="Urease, subunit C, domain 1"/>
    <property type="match status" value="1"/>
</dbReference>
<dbReference type="InterPro" id="IPR032466">
    <property type="entry name" value="Metal_Hydrolase"/>
</dbReference>
<dbReference type="InterPro" id="IPR050378">
    <property type="entry name" value="Metallo-dep_Hydrolases_sf"/>
</dbReference>
<dbReference type="SUPFAM" id="SSF51338">
    <property type="entry name" value="Composite domain of metallo-dependent hydrolases"/>
    <property type="match status" value="1"/>
</dbReference>
<dbReference type="PANTHER" id="PTHR11647">
    <property type="entry name" value="HYDRANTOINASE/DIHYDROPYRIMIDINASE FAMILY MEMBER"/>
    <property type="match status" value="1"/>
</dbReference>
<dbReference type="SUPFAM" id="SSF51556">
    <property type="entry name" value="Metallo-dependent hydrolases"/>
    <property type="match status" value="1"/>
</dbReference>
<protein>
    <submittedName>
        <fullName evidence="2">Amidohydrolase family protein</fullName>
    </submittedName>
</protein>
<dbReference type="AlphaFoldDB" id="A0A6B0YQ81"/>
<accession>A0A6B0YQ81</accession>
<feature type="domain" description="Amidohydrolase 3" evidence="1">
    <location>
        <begin position="429"/>
        <end position="498"/>
    </location>
</feature>
<dbReference type="PANTHER" id="PTHR11647:SF1">
    <property type="entry name" value="COLLAPSIN RESPONSE MEDIATOR PROTEIN"/>
    <property type="match status" value="1"/>
</dbReference>